<dbReference type="PANTHER" id="PTHR15822:SF4">
    <property type="entry name" value="TYROSYL-DNA PHOSPHODIESTERASE 2"/>
    <property type="match status" value="1"/>
</dbReference>
<dbReference type="PANTHER" id="PTHR15822">
    <property type="entry name" value="TRAF AND TNF RECEPTOR-ASSOCIATED PROTEIN"/>
    <property type="match status" value="1"/>
</dbReference>
<evidence type="ECO:0000256" key="2">
    <source>
        <dbReference type="ARBA" id="ARBA00001946"/>
    </source>
</evidence>
<keyword evidence="6" id="KW-0378">Hydrolase</keyword>
<evidence type="ECO:0000313" key="11">
    <source>
        <dbReference type="Proteomes" id="UP000231198"/>
    </source>
</evidence>
<dbReference type="SUPFAM" id="SSF56219">
    <property type="entry name" value="DNase I-like"/>
    <property type="match status" value="1"/>
</dbReference>
<evidence type="ECO:0000256" key="3">
    <source>
        <dbReference type="ARBA" id="ARBA00022722"/>
    </source>
</evidence>
<name>A0A2H0WVH4_9BACT</name>
<evidence type="ECO:0000256" key="5">
    <source>
        <dbReference type="ARBA" id="ARBA00022763"/>
    </source>
</evidence>
<keyword evidence="7" id="KW-0460">Magnesium</keyword>
<dbReference type="GO" id="GO:0046872">
    <property type="term" value="F:metal ion binding"/>
    <property type="evidence" value="ECO:0007669"/>
    <property type="project" value="UniProtKB-KW"/>
</dbReference>
<organism evidence="10 11">
    <name type="scientific">Candidatus Roizmanbacteria bacterium CG09_land_8_20_14_0_10_41_9</name>
    <dbReference type="NCBI Taxonomy" id="1974850"/>
    <lineage>
        <taxon>Bacteria</taxon>
        <taxon>Candidatus Roizmaniibacteriota</taxon>
    </lineage>
</organism>
<dbReference type="Gene3D" id="3.60.10.10">
    <property type="entry name" value="Endonuclease/exonuclease/phosphatase"/>
    <property type="match status" value="1"/>
</dbReference>
<sequence>MKFSILTYNILFNRARPTILELTKRYSPDVVCLQESEVKDEETEELEEIGYQLAGFSNSFIKFGRIFGLATYFKKNTLAFSSSTNFNLPRSFYETILLVLRGNNNPRSVLRTDFTIREKNLKISIYNIHLTLIGSNGSRLKQLKETLSDLTSDLKSSIIITGDFNYSYGRKKFEKLISEYGLQEATNSLFYTIEHRIFGFLRIKFKLDYILFKNLKHVETKRIQIRGSDHFPILSVFDA</sequence>
<dbReference type="InterPro" id="IPR051547">
    <property type="entry name" value="TDP2-like"/>
</dbReference>
<evidence type="ECO:0000256" key="4">
    <source>
        <dbReference type="ARBA" id="ARBA00022723"/>
    </source>
</evidence>
<keyword evidence="8" id="KW-0234">DNA repair</keyword>
<comment type="cofactor">
    <cofactor evidence="1">
        <name>Mn(2+)</name>
        <dbReference type="ChEBI" id="CHEBI:29035"/>
    </cofactor>
</comment>
<accession>A0A2H0WVH4</accession>
<protein>
    <recommendedName>
        <fullName evidence="9">Endonuclease/exonuclease/phosphatase domain-containing protein</fullName>
    </recommendedName>
</protein>
<gene>
    <name evidence="10" type="ORF">COT62_01030</name>
</gene>
<evidence type="ECO:0000256" key="1">
    <source>
        <dbReference type="ARBA" id="ARBA00001936"/>
    </source>
</evidence>
<dbReference type="EMBL" id="PEZG01000023">
    <property type="protein sequence ID" value="PIS15928.1"/>
    <property type="molecule type" value="Genomic_DNA"/>
</dbReference>
<dbReference type="GO" id="GO:0070260">
    <property type="term" value="F:5'-tyrosyl-DNA phosphodiesterase activity"/>
    <property type="evidence" value="ECO:0007669"/>
    <property type="project" value="TreeGrafter"/>
</dbReference>
<feature type="domain" description="Endonuclease/exonuclease/phosphatase" evidence="9">
    <location>
        <begin position="6"/>
        <end position="230"/>
    </location>
</feature>
<comment type="cofactor">
    <cofactor evidence="2">
        <name>Mg(2+)</name>
        <dbReference type="ChEBI" id="CHEBI:18420"/>
    </cofactor>
</comment>
<dbReference type="GO" id="GO:0006302">
    <property type="term" value="P:double-strand break repair"/>
    <property type="evidence" value="ECO:0007669"/>
    <property type="project" value="TreeGrafter"/>
</dbReference>
<comment type="caution">
    <text evidence="10">The sequence shown here is derived from an EMBL/GenBank/DDBJ whole genome shotgun (WGS) entry which is preliminary data.</text>
</comment>
<evidence type="ECO:0000256" key="7">
    <source>
        <dbReference type="ARBA" id="ARBA00022842"/>
    </source>
</evidence>
<dbReference type="Proteomes" id="UP000231198">
    <property type="component" value="Unassembled WGS sequence"/>
</dbReference>
<evidence type="ECO:0000256" key="8">
    <source>
        <dbReference type="ARBA" id="ARBA00023204"/>
    </source>
</evidence>
<dbReference type="Pfam" id="PF03372">
    <property type="entry name" value="Exo_endo_phos"/>
    <property type="match status" value="1"/>
</dbReference>
<dbReference type="GO" id="GO:0004518">
    <property type="term" value="F:nuclease activity"/>
    <property type="evidence" value="ECO:0007669"/>
    <property type="project" value="UniProtKB-KW"/>
</dbReference>
<keyword evidence="4" id="KW-0479">Metal-binding</keyword>
<evidence type="ECO:0000259" key="9">
    <source>
        <dbReference type="Pfam" id="PF03372"/>
    </source>
</evidence>
<reference evidence="11" key="1">
    <citation type="submission" date="2017-09" db="EMBL/GenBank/DDBJ databases">
        <title>Depth-based differentiation of microbial function through sediment-hosted aquifers and enrichment of novel symbionts in the deep terrestrial subsurface.</title>
        <authorList>
            <person name="Probst A.J."/>
            <person name="Ladd B."/>
            <person name="Jarett J.K."/>
            <person name="Geller-Mcgrath D.E."/>
            <person name="Sieber C.M.K."/>
            <person name="Emerson J.B."/>
            <person name="Anantharaman K."/>
            <person name="Thomas B.C."/>
            <person name="Malmstrom R."/>
            <person name="Stieglmeier M."/>
            <person name="Klingl A."/>
            <person name="Woyke T."/>
            <person name="Ryan C.M."/>
            <person name="Banfield J.F."/>
        </authorList>
    </citation>
    <scope>NUCLEOTIDE SEQUENCE [LARGE SCALE GENOMIC DNA]</scope>
</reference>
<dbReference type="InterPro" id="IPR036691">
    <property type="entry name" value="Endo/exonu/phosph_ase_sf"/>
</dbReference>
<evidence type="ECO:0000256" key="6">
    <source>
        <dbReference type="ARBA" id="ARBA00022801"/>
    </source>
</evidence>
<proteinExistence type="predicted"/>
<dbReference type="InterPro" id="IPR005135">
    <property type="entry name" value="Endo/exonuclease/phosphatase"/>
</dbReference>
<dbReference type="GO" id="GO:0005737">
    <property type="term" value="C:cytoplasm"/>
    <property type="evidence" value="ECO:0007669"/>
    <property type="project" value="TreeGrafter"/>
</dbReference>
<dbReference type="GO" id="GO:0003697">
    <property type="term" value="F:single-stranded DNA binding"/>
    <property type="evidence" value="ECO:0007669"/>
    <property type="project" value="TreeGrafter"/>
</dbReference>
<keyword evidence="5" id="KW-0227">DNA damage</keyword>
<dbReference type="AlphaFoldDB" id="A0A2H0WVH4"/>
<evidence type="ECO:0000313" key="10">
    <source>
        <dbReference type="EMBL" id="PIS15928.1"/>
    </source>
</evidence>
<keyword evidence="3" id="KW-0540">Nuclease</keyword>